<evidence type="ECO:0000256" key="2">
    <source>
        <dbReference type="ARBA" id="ARBA00009399"/>
    </source>
</evidence>
<evidence type="ECO:0000313" key="9">
    <source>
        <dbReference type="Proteomes" id="UP000251577"/>
    </source>
</evidence>
<keyword evidence="5 6" id="KW-0472">Membrane</keyword>
<evidence type="ECO:0000256" key="5">
    <source>
        <dbReference type="ARBA" id="ARBA00023136"/>
    </source>
</evidence>
<dbReference type="InterPro" id="IPR007267">
    <property type="entry name" value="GtrA_DPMS_TM"/>
</dbReference>
<reference evidence="8 9" key="1">
    <citation type="journal article" date="2018" name="Syst. Appl. Microbiol.">
        <title>Corynebacterium heidelbergense sp. nov., isolated from the preen glands of Egyptian geese (Alopochen aegyptiacus).</title>
        <authorList>
            <person name="Braun M.S."/>
            <person name="Wang E."/>
            <person name="Zimmermann S."/>
            <person name="Wink M."/>
        </authorList>
    </citation>
    <scope>NUCLEOTIDE SEQUENCE [LARGE SCALE GENOMIC DNA]</scope>
    <source>
        <strain evidence="8 9">647</strain>
    </source>
</reference>
<comment type="similarity">
    <text evidence="2">Belongs to the GtrA family.</text>
</comment>
<feature type="transmembrane region" description="Helical" evidence="6">
    <location>
        <begin position="114"/>
        <end position="135"/>
    </location>
</feature>
<comment type="caution">
    <text evidence="8">The sequence shown here is derived from an EMBL/GenBank/DDBJ whole genome shotgun (WGS) entry which is preliminary data.</text>
</comment>
<evidence type="ECO:0000313" key="8">
    <source>
        <dbReference type="EMBL" id="RAV31233.1"/>
    </source>
</evidence>
<accession>A0A364V3M2</accession>
<evidence type="ECO:0000259" key="7">
    <source>
        <dbReference type="Pfam" id="PF04138"/>
    </source>
</evidence>
<keyword evidence="9" id="KW-1185">Reference proteome</keyword>
<protein>
    <recommendedName>
        <fullName evidence="7">GtrA/DPMS transmembrane domain-containing protein</fullName>
    </recommendedName>
</protein>
<evidence type="ECO:0000256" key="1">
    <source>
        <dbReference type="ARBA" id="ARBA00004141"/>
    </source>
</evidence>
<dbReference type="PANTHER" id="PTHR38459:SF1">
    <property type="entry name" value="PROPHAGE BACTOPRENOL-LINKED GLUCOSE TRANSLOCASE HOMOLOG"/>
    <property type="match status" value="1"/>
</dbReference>
<dbReference type="InterPro" id="IPR051401">
    <property type="entry name" value="GtrA_CellWall_Glycosyl"/>
</dbReference>
<organism evidence="8 9">
    <name type="scientific">Corynebacterium heidelbergense</name>
    <dbReference type="NCBI Taxonomy" id="2055947"/>
    <lineage>
        <taxon>Bacteria</taxon>
        <taxon>Bacillati</taxon>
        <taxon>Actinomycetota</taxon>
        <taxon>Actinomycetes</taxon>
        <taxon>Mycobacteriales</taxon>
        <taxon>Corynebacteriaceae</taxon>
        <taxon>Corynebacterium</taxon>
    </lineage>
</organism>
<feature type="transmembrane region" description="Helical" evidence="6">
    <location>
        <begin position="25"/>
        <end position="46"/>
    </location>
</feature>
<dbReference type="EMBL" id="QHCV01000140">
    <property type="protein sequence ID" value="RAV31233.1"/>
    <property type="molecule type" value="Genomic_DNA"/>
</dbReference>
<feature type="domain" description="GtrA/DPMS transmembrane" evidence="7">
    <location>
        <begin position="27"/>
        <end position="136"/>
    </location>
</feature>
<dbReference type="AlphaFoldDB" id="A0A364V3M2"/>
<dbReference type="GO" id="GO:0005886">
    <property type="term" value="C:plasma membrane"/>
    <property type="evidence" value="ECO:0007669"/>
    <property type="project" value="TreeGrafter"/>
</dbReference>
<name>A0A364V3M2_9CORY</name>
<proteinExistence type="inferred from homology"/>
<feature type="transmembrane region" description="Helical" evidence="6">
    <location>
        <begin position="74"/>
        <end position="93"/>
    </location>
</feature>
<evidence type="ECO:0000256" key="3">
    <source>
        <dbReference type="ARBA" id="ARBA00022692"/>
    </source>
</evidence>
<evidence type="ECO:0000256" key="6">
    <source>
        <dbReference type="SAM" id="Phobius"/>
    </source>
</evidence>
<feature type="transmembrane region" description="Helical" evidence="6">
    <location>
        <begin position="155"/>
        <end position="174"/>
    </location>
</feature>
<dbReference type="PANTHER" id="PTHR38459">
    <property type="entry name" value="PROPHAGE BACTOPRENOL-LINKED GLUCOSE TRANSLOCASE HOMOLOG"/>
    <property type="match status" value="1"/>
</dbReference>
<keyword evidence="4 6" id="KW-1133">Transmembrane helix</keyword>
<keyword evidence="3 6" id="KW-0812">Transmembrane</keyword>
<comment type="subcellular location">
    <subcellularLocation>
        <location evidence="1">Membrane</location>
        <topology evidence="1">Multi-pass membrane protein</topology>
    </subcellularLocation>
</comment>
<sequence length="200" mass="22843">MEDTAAPAAQRPSTRQRSKRLARQFLRFGIVGASGVVVNQAAVVAVKKFSLWAFNADVQDPLLNLLGTQFHVRWYHLFSVVAFVVANIWNFILNRYWTFGGLEKKPWWKQLPQFMAVGIFGLLITLVVCTALVNYNSPLSLPHDVFDNSTGLRTRAYWGNLIGVMFAIPANFLFNKFWTFRVVRDKRSAQAAHNHRNTEE</sequence>
<dbReference type="Proteomes" id="UP000251577">
    <property type="component" value="Unassembled WGS sequence"/>
</dbReference>
<dbReference type="GO" id="GO:0000271">
    <property type="term" value="P:polysaccharide biosynthetic process"/>
    <property type="evidence" value="ECO:0007669"/>
    <property type="project" value="InterPro"/>
</dbReference>
<gene>
    <name evidence="8" type="ORF">DLJ54_09455</name>
</gene>
<dbReference type="Pfam" id="PF04138">
    <property type="entry name" value="GtrA_DPMS_TM"/>
    <property type="match status" value="1"/>
</dbReference>
<evidence type="ECO:0000256" key="4">
    <source>
        <dbReference type="ARBA" id="ARBA00022989"/>
    </source>
</evidence>